<sequence length="944" mass="103232">MQQSDEHERESLAAYGLDLVAEFREGRLPRARSVDATVHALWEIVHAPTGSRSAVLLGESGTGKTAVVQELAARLAELEPERDWMVVRVTSGEFLLGTKYIGEWETRLARLVELASRPRSVVVYIPDVELLDGVGTTSTSDSNVASLLTPYLESGQVCVVGESTPSGFAAGLRRAPGLRRPLQPLRLAPTDTPQTLRVLEGVGADLGLEVPRPTLERLVEFADLFGVAGEQPGRSVDLLRRVAERADGPVSPRLVLETLSATTGLPTALLDDDQALDPSAVRDFMTRRVMGQPRAVEAVVDLVTLVKAGLTDPRRPLGVMLFVGPTGVGKTELARALAEYLFGSPERLLRFDLSEYASYESYERLIGGRNDGTLTGAVRERPFSVVLLDEVEKAHTNVFDLCLQLFDAGRLTDGSGRTVDFRRTIVILTSNVGSAVRTEASVGFSGESGPRAPETEDVQRELERFFRPEFLNRIGQVVHFAPLDLDTAEQIARRELNDVLARSGIARRGLQVDVDPALVALLLERGYSAAFGARPLKRTVEQQVLLPLARVIARSPRVGDEVLHLTVKHGEVAVKLVSQPAEEGREARLVPVPRQRSVDAAPESASLESARAAAARLVARVEDLERAALPVVGLRGELVERSGAPDFWSDRDLALADLDALHRCDGLLTEIEGAVDRARRAAEWALRTTKPRDALAVLDRVEDLDRRTRQLEFLVARDPRSELSDALVEISLVHPSGEGEGLDGVGRVGRMVRAWARRRGYAVRVLHDRVGGETYEDSAVLAIDGAGACAMLRGEEGLHLFRSQIDGQRPGPRRARRESVRVDVHPADLSLAADEVGVQCSALPSPHGRFDRRPRLEVVLTHRASRARLCCWFPGAREEVGETLGGLLAARVARMAAERQRAQAVVRRYDLDPEPRVRDVRTSHSSNQLARVLEGGIDEFLPPF</sequence>
<dbReference type="CDD" id="cd19499">
    <property type="entry name" value="RecA-like_ClpB_Hsp104-like"/>
    <property type="match status" value="1"/>
</dbReference>
<dbReference type="SMART" id="SM00382">
    <property type="entry name" value="AAA"/>
    <property type="match status" value="2"/>
</dbReference>
<dbReference type="PANTHER" id="PTHR11638:SF18">
    <property type="entry name" value="HEAT SHOCK PROTEIN 104"/>
    <property type="match status" value="1"/>
</dbReference>
<dbReference type="InterPro" id="IPR019489">
    <property type="entry name" value="Clp_ATPase_C"/>
</dbReference>
<evidence type="ECO:0000256" key="2">
    <source>
        <dbReference type="ARBA" id="ARBA00022840"/>
    </source>
</evidence>
<proteinExistence type="predicted"/>
<evidence type="ECO:0000313" key="6">
    <source>
        <dbReference type="EMBL" id="QDU65444.1"/>
    </source>
</evidence>
<keyword evidence="6" id="KW-0645">Protease</keyword>
<accession>A0A518BEM6</accession>
<dbReference type="Pfam" id="PF00004">
    <property type="entry name" value="AAA"/>
    <property type="match status" value="1"/>
</dbReference>
<feature type="domain" description="AAA+ ATPase" evidence="4">
    <location>
        <begin position="50"/>
        <end position="188"/>
    </location>
</feature>
<dbReference type="Gene3D" id="3.40.50.300">
    <property type="entry name" value="P-loop containing nucleotide triphosphate hydrolases"/>
    <property type="match status" value="2"/>
</dbReference>
<dbReference type="SUPFAM" id="SSF75620">
    <property type="entry name" value="Release factor"/>
    <property type="match status" value="1"/>
</dbReference>
<dbReference type="Gene3D" id="3.30.160.20">
    <property type="match status" value="1"/>
</dbReference>
<evidence type="ECO:0000313" key="7">
    <source>
        <dbReference type="Proteomes" id="UP000316921"/>
    </source>
</evidence>
<protein>
    <submittedName>
        <fullName evidence="6">ATP-dependent Clp protease ATP-binding subunit ClpL</fullName>
    </submittedName>
</protein>
<dbReference type="SUPFAM" id="SSF52540">
    <property type="entry name" value="P-loop containing nucleoside triphosphate hydrolases"/>
    <property type="match status" value="2"/>
</dbReference>
<dbReference type="InterPro" id="IPR050130">
    <property type="entry name" value="ClpA_ClpB"/>
</dbReference>
<dbReference type="GO" id="GO:0005737">
    <property type="term" value="C:cytoplasm"/>
    <property type="evidence" value="ECO:0007669"/>
    <property type="project" value="TreeGrafter"/>
</dbReference>
<organism evidence="6 7">
    <name type="scientific">Engelhardtia mirabilis</name>
    <dbReference type="NCBI Taxonomy" id="2528011"/>
    <lineage>
        <taxon>Bacteria</taxon>
        <taxon>Pseudomonadati</taxon>
        <taxon>Planctomycetota</taxon>
        <taxon>Planctomycetia</taxon>
        <taxon>Planctomycetia incertae sedis</taxon>
        <taxon>Engelhardtia</taxon>
    </lineage>
</organism>
<evidence type="ECO:0000256" key="1">
    <source>
        <dbReference type="ARBA" id="ARBA00022741"/>
    </source>
</evidence>
<evidence type="ECO:0000259" key="5">
    <source>
        <dbReference type="SMART" id="SM01086"/>
    </source>
</evidence>
<dbReference type="InterPro" id="IPR003593">
    <property type="entry name" value="AAA+_ATPase"/>
</dbReference>
<dbReference type="Pfam" id="PF07724">
    <property type="entry name" value="AAA_2"/>
    <property type="match status" value="1"/>
</dbReference>
<feature type="domain" description="AAA+ ATPase" evidence="4">
    <location>
        <begin position="316"/>
        <end position="466"/>
    </location>
</feature>
<dbReference type="AlphaFoldDB" id="A0A518BEM6"/>
<keyword evidence="6" id="KW-0378">Hydrolase</keyword>
<keyword evidence="1" id="KW-0547">Nucleotide-binding</keyword>
<dbReference type="GO" id="GO:0008233">
    <property type="term" value="F:peptidase activity"/>
    <property type="evidence" value="ECO:0007669"/>
    <property type="project" value="UniProtKB-KW"/>
</dbReference>
<dbReference type="SMART" id="SM01086">
    <property type="entry name" value="ClpB_D2-small"/>
    <property type="match status" value="1"/>
</dbReference>
<evidence type="ECO:0000256" key="3">
    <source>
        <dbReference type="ARBA" id="ARBA00023186"/>
    </source>
</evidence>
<dbReference type="GO" id="GO:0005524">
    <property type="term" value="F:ATP binding"/>
    <property type="evidence" value="ECO:0007669"/>
    <property type="project" value="UniProtKB-KW"/>
</dbReference>
<keyword evidence="7" id="KW-1185">Reference proteome</keyword>
<dbReference type="KEGG" id="pbap:Pla133_05090"/>
<name>A0A518BEM6_9BACT</name>
<gene>
    <name evidence="6" type="primary">clpL</name>
    <name evidence="6" type="ORF">Pla133_05090</name>
</gene>
<dbReference type="InterPro" id="IPR001270">
    <property type="entry name" value="ClpA/B"/>
</dbReference>
<dbReference type="Gene3D" id="3.30.70.1660">
    <property type="match status" value="1"/>
</dbReference>
<dbReference type="EMBL" id="CP036287">
    <property type="protein sequence ID" value="QDU65444.1"/>
    <property type="molecule type" value="Genomic_DNA"/>
</dbReference>
<reference evidence="6 7" key="1">
    <citation type="submission" date="2019-02" db="EMBL/GenBank/DDBJ databases">
        <title>Deep-cultivation of Planctomycetes and their phenomic and genomic characterization uncovers novel biology.</title>
        <authorList>
            <person name="Wiegand S."/>
            <person name="Jogler M."/>
            <person name="Boedeker C."/>
            <person name="Pinto D."/>
            <person name="Vollmers J."/>
            <person name="Rivas-Marin E."/>
            <person name="Kohn T."/>
            <person name="Peeters S.H."/>
            <person name="Heuer A."/>
            <person name="Rast P."/>
            <person name="Oberbeckmann S."/>
            <person name="Bunk B."/>
            <person name="Jeske O."/>
            <person name="Meyerdierks A."/>
            <person name="Storesund J.E."/>
            <person name="Kallscheuer N."/>
            <person name="Luecker S."/>
            <person name="Lage O.M."/>
            <person name="Pohl T."/>
            <person name="Merkel B.J."/>
            <person name="Hornburger P."/>
            <person name="Mueller R.-W."/>
            <person name="Bruemmer F."/>
            <person name="Labrenz M."/>
            <person name="Spormann A.M."/>
            <person name="Op den Camp H."/>
            <person name="Overmann J."/>
            <person name="Amann R."/>
            <person name="Jetten M.S.M."/>
            <person name="Mascher T."/>
            <person name="Medema M.H."/>
            <person name="Devos D.P."/>
            <person name="Kaster A.-K."/>
            <person name="Ovreas L."/>
            <person name="Rohde M."/>
            <person name="Galperin M.Y."/>
            <person name="Jogler C."/>
        </authorList>
    </citation>
    <scope>NUCLEOTIDE SEQUENCE [LARGE SCALE GENOMIC DNA]</scope>
    <source>
        <strain evidence="6 7">Pla133</strain>
    </source>
</reference>
<dbReference type="GO" id="GO:0034605">
    <property type="term" value="P:cellular response to heat"/>
    <property type="evidence" value="ECO:0007669"/>
    <property type="project" value="TreeGrafter"/>
</dbReference>
<dbReference type="Pfam" id="PF10431">
    <property type="entry name" value="ClpB_D2-small"/>
    <property type="match status" value="1"/>
</dbReference>
<keyword evidence="2 6" id="KW-0067">ATP-binding</keyword>
<dbReference type="InterPro" id="IPR045853">
    <property type="entry name" value="Pep_chain_release_fac_I_sf"/>
</dbReference>
<dbReference type="GO" id="GO:0016887">
    <property type="term" value="F:ATP hydrolysis activity"/>
    <property type="evidence" value="ECO:0007669"/>
    <property type="project" value="InterPro"/>
</dbReference>
<dbReference type="InterPro" id="IPR027417">
    <property type="entry name" value="P-loop_NTPase"/>
</dbReference>
<keyword evidence="3" id="KW-0143">Chaperone</keyword>
<dbReference type="PRINTS" id="PR00300">
    <property type="entry name" value="CLPPROTEASEA"/>
</dbReference>
<dbReference type="Proteomes" id="UP000316921">
    <property type="component" value="Chromosome"/>
</dbReference>
<dbReference type="RefSeq" id="WP_145062045.1">
    <property type="nucleotide sequence ID" value="NZ_CP036287.1"/>
</dbReference>
<evidence type="ECO:0000259" key="4">
    <source>
        <dbReference type="SMART" id="SM00382"/>
    </source>
</evidence>
<dbReference type="GO" id="GO:0006508">
    <property type="term" value="P:proteolysis"/>
    <property type="evidence" value="ECO:0007669"/>
    <property type="project" value="UniProtKB-KW"/>
</dbReference>
<dbReference type="InterPro" id="IPR003959">
    <property type="entry name" value="ATPase_AAA_core"/>
</dbReference>
<dbReference type="Gene3D" id="1.10.8.60">
    <property type="match status" value="1"/>
</dbReference>
<dbReference type="PANTHER" id="PTHR11638">
    <property type="entry name" value="ATP-DEPENDENT CLP PROTEASE"/>
    <property type="match status" value="1"/>
</dbReference>
<feature type="domain" description="Clp ATPase C-terminal" evidence="5">
    <location>
        <begin position="483"/>
        <end position="574"/>
    </location>
</feature>